<dbReference type="InterPro" id="IPR000836">
    <property type="entry name" value="PRTase_dom"/>
</dbReference>
<sequence>MQTLFPTNCLLCLADCESDLCRACRESLPQLPSEHCSLCLLPTKDSCICGNCLKHPPVWTQALAALQYVFPIDAMIHSLKYQGNLTVAPILANLLLAKMNHCPLPDVIIPVPLHPIKLQERGFNQALEISRHISRQINVPLLPHACVRTRDTFSQTELSWKKRLTNMQNAFECTTSLAHKQVALLDDVMTSGATLNELDKVVRKHGATRVSVWVIARAMPSSALIKATEHHQTML</sequence>
<keyword evidence="2" id="KW-0808">Transferase</keyword>
<dbReference type="InterPro" id="IPR051910">
    <property type="entry name" value="ComF/GntX_DNA_util-trans"/>
</dbReference>
<dbReference type="KEGG" id="nco:AAW31_05660"/>
<reference evidence="3 5" key="3">
    <citation type="submission" date="2019-07" db="EMBL/GenBank/DDBJ databases">
        <title>Active sludge and wastewater microbial communities from Klosterneuburg, Austria.</title>
        <authorList>
            <person name="Wagner M."/>
        </authorList>
    </citation>
    <scope>NUCLEOTIDE SEQUENCE [LARGE SCALE GENOMIC DNA]</scope>
    <source>
        <strain evidence="3 5">Nm2</strain>
    </source>
</reference>
<name>A0A0F7KCV6_9PROT</name>
<evidence type="ECO:0000313" key="4">
    <source>
        <dbReference type="Proteomes" id="UP000034156"/>
    </source>
</evidence>
<dbReference type="GO" id="GO:0016757">
    <property type="term" value="F:glycosyltransferase activity"/>
    <property type="evidence" value="ECO:0007669"/>
    <property type="project" value="UniProtKB-KW"/>
</dbReference>
<keyword evidence="2" id="KW-0328">Glycosyltransferase</keyword>
<accession>A0A0F7KCV6</accession>
<dbReference type="Proteomes" id="UP000034156">
    <property type="component" value="Chromosome"/>
</dbReference>
<protein>
    <submittedName>
        <fullName evidence="3">ComF family protein</fullName>
    </submittedName>
    <submittedName>
        <fullName evidence="2">Phosphoribosyltransferase</fullName>
    </submittedName>
</protein>
<dbReference type="AlphaFoldDB" id="A0A0F7KCV6"/>
<dbReference type="InterPro" id="IPR029057">
    <property type="entry name" value="PRTase-like"/>
</dbReference>
<dbReference type="Proteomes" id="UP000324176">
    <property type="component" value="Unassembled WGS sequence"/>
</dbReference>
<organism evidence="2 4">
    <name type="scientific">Nitrosomonas communis</name>
    <dbReference type="NCBI Taxonomy" id="44574"/>
    <lineage>
        <taxon>Bacteria</taxon>
        <taxon>Pseudomonadati</taxon>
        <taxon>Pseudomonadota</taxon>
        <taxon>Betaproteobacteria</taxon>
        <taxon>Nitrosomonadales</taxon>
        <taxon>Nitrosomonadaceae</taxon>
        <taxon>Nitrosomonas</taxon>
    </lineage>
</organism>
<dbReference type="EMBL" id="VNHT01000009">
    <property type="protein sequence ID" value="TYP91398.1"/>
    <property type="molecule type" value="Genomic_DNA"/>
</dbReference>
<dbReference type="EMBL" id="CP011451">
    <property type="protein sequence ID" value="AKH37416.1"/>
    <property type="molecule type" value="Genomic_DNA"/>
</dbReference>
<dbReference type="RefSeq" id="WP_046849497.1">
    <property type="nucleotide sequence ID" value="NZ_CP011451.1"/>
</dbReference>
<comment type="similarity">
    <text evidence="1">Belongs to the ComF/GntX family.</text>
</comment>
<dbReference type="PANTHER" id="PTHR47505">
    <property type="entry name" value="DNA UTILIZATION PROTEIN YHGH"/>
    <property type="match status" value="1"/>
</dbReference>
<keyword evidence="4" id="KW-1185">Reference proteome</keyword>
<evidence type="ECO:0000313" key="5">
    <source>
        <dbReference type="Proteomes" id="UP000324176"/>
    </source>
</evidence>
<dbReference type="CDD" id="cd06223">
    <property type="entry name" value="PRTases_typeI"/>
    <property type="match status" value="1"/>
</dbReference>
<dbReference type="Gene3D" id="3.40.50.2020">
    <property type="match status" value="1"/>
</dbReference>
<dbReference type="PATRIC" id="fig|44574.3.peg.1359"/>
<dbReference type="PANTHER" id="PTHR47505:SF1">
    <property type="entry name" value="DNA UTILIZATION PROTEIN YHGH"/>
    <property type="match status" value="1"/>
</dbReference>
<reference evidence="4" key="1">
    <citation type="submission" date="2015-05" db="EMBL/GenBank/DDBJ databases">
        <title>Draft genome of Nitrosomonas communis strain Nm2.</title>
        <authorList>
            <person name="Kozlowski J.A."/>
            <person name="Kits K.D."/>
            <person name="Stein L.Y."/>
        </authorList>
    </citation>
    <scope>NUCLEOTIDE SEQUENCE [LARGE SCALE GENOMIC DNA]</scope>
    <source>
        <strain evidence="4">Nm2</strain>
    </source>
</reference>
<reference evidence="2 4" key="2">
    <citation type="journal article" date="2016" name="Genome Announc.">
        <title>Genome Sequence of Nitrosomonas communis Strain Nm2, a Mesophilic Ammonia-Oxidizing Bacterium Isolated from Mediterranean Soil.</title>
        <authorList>
            <person name="Kozlowski J.A."/>
            <person name="Kits K.D."/>
            <person name="Stein L.Y."/>
        </authorList>
    </citation>
    <scope>NUCLEOTIDE SEQUENCE [LARGE SCALE GENOMIC DNA]</scope>
    <source>
        <strain evidence="2 4">Nm2</strain>
    </source>
</reference>
<evidence type="ECO:0000313" key="2">
    <source>
        <dbReference type="EMBL" id="AKH37416.1"/>
    </source>
</evidence>
<proteinExistence type="inferred from homology"/>
<evidence type="ECO:0000313" key="3">
    <source>
        <dbReference type="EMBL" id="TYP91398.1"/>
    </source>
</evidence>
<evidence type="ECO:0000256" key="1">
    <source>
        <dbReference type="ARBA" id="ARBA00008007"/>
    </source>
</evidence>
<dbReference type="SUPFAM" id="SSF53271">
    <property type="entry name" value="PRTase-like"/>
    <property type="match status" value="1"/>
</dbReference>
<gene>
    <name evidence="2" type="ORF">AAW31_05660</name>
    <name evidence="3" type="ORF">BCL69_100926</name>
</gene>